<dbReference type="InterPro" id="IPR032710">
    <property type="entry name" value="NTF2-like_dom_sf"/>
</dbReference>
<dbReference type="AlphaFoldDB" id="A0AAW0AJU6"/>
<evidence type="ECO:0000313" key="3">
    <source>
        <dbReference type="Proteomes" id="UP001362999"/>
    </source>
</evidence>
<accession>A0AAW0AJU6</accession>
<dbReference type="InterPro" id="IPR037401">
    <property type="entry name" value="SnoaL-like"/>
</dbReference>
<dbReference type="SUPFAM" id="SSF54427">
    <property type="entry name" value="NTF2-like"/>
    <property type="match status" value="1"/>
</dbReference>
<dbReference type="Pfam" id="PF12680">
    <property type="entry name" value="SnoaL_2"/>
    <property type="match status" value="1"/>
</dbReference>
<dbReference type="Proteomes" id="UP001362999">
    <property type="component" value="Unassembled WGS sequence"/>
</dbReference>
<sequence length="136" mass="15806">MSTIEQNQLRNAHKFLDLLSTSPVDFDALADLLSPDFIFEHYPSTINMKPRNKAETIPFLKRGWNENFEYIKFSPPIDTIQGKDVVVFHVKSDGMHKSGKKYGNEYMLTFYFTGEKIARMKEFADSKYTVDYFASL</sequence>
<reference evidence="2 3" key="1">
    <citation type="journal article" date="2024" name="J Genomics">
        <title>Draft genome sequencing and assembly of Favolaschia claudopus CIRM-BRFM 2984 isolated from oak limbs.</title>
        <authorList>
            <person name="Navarro D."/>
            <person name="Drula E."/>
            <person name="Chaduli D."/>
            <person name="Cazenave R."/>
            <person name="Ahrendt S."/>
            <person name="Wang J."/>
            <person name="Lipzen A."/>
            <person name="Daum C."/>
            <person name="Barry K."/>
            <person name="Grigoriev I.V."/>
            <person name="Favel A."/>
            <person name="Rosso M.N."/>
            <person name="Martin F."/>
        </authorList>
    </citation>
    <scope>NUCLEOTIDE SEQUENCE [LARGE SCALE GENOMIC DNA]</scope>
    <source>
        <strain evidence="2 3">CIRM-BRFM 2984</strain>
    </source>
</reference>
<evidence type="ECO:0000313" key="2">
    <source>
        <dbReference type="EMBL" id="KAK7012792.1"/>
    </source>
</evidence>
<feature type="domain" description="SnoaL-like" evidence="1">
    <location>
        <begin position="25"/>
        <end position="120"/>
    </location>
</feature>
<dbReference type="Gene3D" id="3.10.450.50">
    <property type="match status" value="1"/>
</dbReference>
<organism evidence="2 3">
    <name type="scientific">Favolaschia claudopus</name>
    <dbReference type="NCBI Taxonomy" id="2862362"/>
    <lineage>
        <taxon>Eukaryota</taxon>
        <taxon>Fungi</taxon>
        <taxon>Dikarya</taxon>
        <taxon>Basidiomycota</taxon>
        <taxon>Agaricomycotina</taxon>
        <taxon>Agaricomycetes</taxon>
        <taxon>Agaricomycetidae</taxon>
        <taxon>Agaricales</taxon>
        <taxon>Marasmiineae</taxon>
        <taxon>Mycenaceae</taxon>
        <taxon>Favolaschia</taxon>
    </lineage>
</organism>
<dbReference type="EMBL" id="JAWWNJ010000063">
    <property type="protein sequence ID" value="KAK7012792.1"/>
    <property type="molecule type" value="Genomic_DNA"/>
</dbReference>
<comment type="caution">
    <text evidence="2">The sequence shown here is derived from an EMBL/GenBank/DDBJ whole genome shotgun (WGS) entry which is preliminary data.</text>
</comment>
<gene>
    <name evidence="2" type="ORF">R3P38DRAFT_1553860</name>
</gene>
<proteinExistence type="predicted"/>
<protein>
    <recommendedName>
        <fullName evidence="1">SnoaL-like domain-containing protein</fullName>
    </recommendedName>
</protein>
<keyword evidence="3" id="KW-1185">Reference proteome</keyword>
<evidence type="ECO:0000259" key="1">
    <source>
        <dbReference type="Pfam" id="PF12680"/>
    </source>
</evidence>
<name>A0AAW0AJU6_9AGAR</name>